<comment type="function">
    <text evidence="8">Cell division protein that may be involved in stabilizing or promoting the assembly of the division complex.</text>
</comment>
<dbReference type="InterPro" id="IPR005548">
    <property type="entry name" value="Cell_div_FtsQ/DivIB_C"/>
</dbReference>
<dbReference type="PANTHER" id="PTHR37820:SF1">
    <property type="entry name" value="CELL DIVISION PROTEIN FTSQ"/>
    <property type="match status" value="1"/>
</dbReference>
<dbReference type="PANTHER" id="PTHR37820">
    <property type="entry name" value="CELL DIVISION PROTEIN DIVIB"/>
    <property type="match status" value="1"/>
</dbReference>
<feature type="domain" description="POTRA" evidence="9">
    <location>
        <begin position="45"/>
        <end position="116"/>
    </location>
</feature>
<gene>
    <name evidence="8 10" type="primary">divIB</name>
    <name evidence="10" type="ORF">BW727_100444</name>
</gene>
<reference evidence="10 11" key="1">
    <citation type="journal article" date="2014" name="Int. J. Syst. Evol. Microbiol.">
        <title>Jeotgalibaca dankookensis gen. nov., sp. nov., a member of the family Carnobacteriaceae, isolated from seujeot (Korean traditional food).</title>
        <authorList>
            <person name="Lee D.G."/>
            <person name="Trujillo M.E."/>
            <person name="Kang H."/>
            <person name="Ahn T.Y."/>
        </authorList>
    </citation>
    <scope>NUCLEOTIDE SEQUENCE [LARGE SCALE GENOMIC DNA]</scope>
    <source>
        <strain evidence="10 11">EX-07</strain>
    </source>
</reference>
<keyword evidence="7 8" id="KW-0131">Cell cycle</keyword>
<dbReference type="STRING" id="708126.BW727_100444"/>
<keyword evidence="2 8" id="KW-1003">Cell membrane</keyword>
<evidence type="ECO:0000256" key="5">
    <source>
        <dbReference type="ARBA" id="ARBA00022989"/>
    </source>
</evidence>
<dbReference type="Gene3D" id="3.40.50.10960">
    <property type="match status" value="1"/>
</dbReference>
<evidence type="ECO:0000256" key="8">
    <source>
        <dbReference type="HAMAP-Rule" id="MF_00912"/>
    </source>
</evidence>
<dbReference type="GO" id="GO:0043093">
    <property type="term" value="P:FtsZ-dependent cytokinesis"/>
    <property type="evidence" value="ECO:0007669"/>
    <property type="project" value="UniProtKB-UniRule"/>
</dbReference>
<protein>
    <recommendedName>
        <fullName evidence="8">Cell division protein DivIB</fullName>
    </recommendedName>
</protein>
<accession>A0A1S6IMS1</accession>
<dbReference type="InterPro" id="IPR026580">
    <property type="entry name" value="DivIB"/>
</dbReference>
<dbReference type="RefSeq" id="WP_062471258.1">
    <property type="nucleotide sequence ID" value="NZ_BBYN01000028.1"/>
</dbReference>
<evidence type="ECO:0000256" key="4">
    <source>
        <dbReference type="ARBA" id="ARBA00022692"/>
    </source>
</evidence>
<dbReference type="OrthoDB" id="1819027at2"/>
<dbReference type="Proteomes" id="UP000188993">
    <property type="component" value="Chromosome"/>
</dbReference>
<dbReference type="InterPro" id="IPR034746">
    <property type="entry name" value="POTRA"/>
</dbReference>
<dbReference type="HAMAP" id="MF_00912">
    <property type="entry name" value="DivIB"/>
    <property type="match status" value="1"/>
</dbReference>
<name>A0A1S6IMS1_9LACT</name>
<evidence type="ECO:0000256" key="2">
    <source>
        <dbReference type="ARBA" id="ARBA00022475"/>
    </source>
</evidence>
<comment type="subcellular location">
    <subcellularLocation>
        <location evidence="8">Cell membrane</location>
        <topology evidence="8">Single-pass type II membrane protein</topology>
    </subcellularLocation>
    <subcellularLocation>
        <location evidence="1">Membrane</location>
    </subcellularLocation>
    <text evidence="8">Localizes to the division septum.</text>
</comment>
<evidence type="ECO:0000256" key="6">
    <source>
        <dbReference type="ARBA" id="ARBA00023136"/>
    </source>
</evidence>
<evidence type="ECO:0000256" key="3">
    <source>
        <dbReference type="ARBA" id="ARBA00022618"/>
    </source>
</evidence>
<dbReference type="Pfam" id="PF08478">
    <property type="entry name" value="POTRA_1"/>
    <property type="match status" value="1"/>
</dbReference>
<dbReference type="GO" id="GO:0005886">
    <property type="term" value="C:plasma membrane"/>
    <property type="evidence" value="ECO:0007669"/>
    <property type="project" value="UniProtKB-SubCell"/>
</dbReference>
<evidence type="ECO:0000313" key="10">
    <source>
        <dbReference type="EMBL" id="AQS52837.1"/>
    </source>
</evidence>
<dbReference type="InterPro" id="IPR050487">
    <property type="entry name" value="FtsQ_DivIB"/>
</dbReference>
<proteinExistence type="inferred from homology"/>
<evidence type="ECO:0000259" key="9">
    <source>
        <dbReference type="PROSITE" id="PS51779"/>
    </source>
</evidence>
<evidence type="ECO:0000256" key="1">
    <source>
        <dbReference type="ARBA" id="ARBA00004370"/>
    </source>
</evidence>
<keyword evidence="4 8" id="KW-0812">Transmembrane</keyword>
<dbReference type="GO" id="GO:0032153">
    <property type="term" value="C:cell division site"/>
    <property type="evidence" value="ECO:0007669"/>
    <property type="project" value="UniProtKB-UniRule"/>
</dbReference>
<sequence>MLKKVGAKRPRRDQRIRQTNKKYIGLYAGFSLGLMFTGFLISPYGKVNDVYVEGVEQLPEQLVLDASQISRHQTTIGTLASSQAVEAAIISTLPKVKAVQVKREELHDIVLEVEEFETIAYLDQANGYHSVLENGSILDEFHQVPIGNNPILSHFEQGPLLNQFITAFQTIDEEVQNSISEITYEGTKQNPYKISLYMNDGNYITANINDFAEKIIYYPAMAQTLKDKKGTIDMEVGAFFTPFDSETTQEIDLELESSE</sequence>
<comment type="similarity">
    <text evidence="8">Belongs to the FtsQ/DivIB family. DivIB subfamily.</text>
</comment>
<dbReference type="PROSITE" id="PS51779">
    <property type="entry name" value="POTRA"/>
    <property type="match status" value="1"/>
</dbReference>
<keyword evidence="3 8" id="KW-0132">Cell division</keyword>
<evidence type="ECO:0000256" key="7">
    <source>
        <dbReference type="ARBA" id="ARBA00023306"/>
    </source>
</evidence>
<dbReference type="InterPro" id="IPR013685">
    <property type="entry name" value="POTRA_FtsQ_type"/>
</dbReference>
<keyword evidence="6 8" id="KW-0472">Membrane</keyword>
<keyword evidence="11" id="KW-1185">Reference proteome</keyword>
<dbReference type="AlphaFoldDB" id="A0A1S6IMS1"/>
<dbReference type="KEGG" id="jda:BW727_100444"/>
<evidence type="ECO:0000313" key="11">
    <source>
        <dbReference type="Proteomes" id="UP000188993"/>
    </source>
</evidence>
<keyword evidence="5 8" id="KW-1133">Transmembrane helix</keyword>
<dbReference type="Pfam" id="PF03799">
    <property type="entry name" value="FtsQ_DivIB_C"/>
    <property type="match status" value="1"/>
</dbReference>
<dbReference type="EMBL" id="CP019728">
    <property type="protein sequence ID" value="AQS52837.1"/>
    <property type="molecule type" value="Genomic_DNA"/>
</dbReference>
<feature type="transmembrane region" description="Helical" evidence="8">
    <location>
        <begin position="21"/>
        <end position="41"/>
    </location>
</feature>
<organism evidence="10 11">
    <name type="scientific">Jeotgalibaca dankookensis</name>
    <dbReference type="NCBI Taxonomy" id="708126"/>
    <lineage>
        <taxon>Bacteria</taxon>
        <taxon>Bacillati</taxon>
        <taxon>Bacillota</taxon>
        <taxon>Bacilli</taxon>
        <taxon>Lactobacillales</taxon>
        <taxon>Carnobacteriaceae</taxon>
        <taxon>Jeotgalibaca</taxon>
    </lineage>
</organism>